<dbReference type="CDD" id="cd14014">
    <property type="entry name" value="STKc_PknB_like"/>
    <property type="match status" value="1"/>
</dbReference>
<dbReference type="InterPro" id="IPR011009">
    <property type="entry name" value="Kinase-like_dom_sf"/>
</dbReference>
<dbReference type="PROSITE" id="PS00108">
    <property type="entry name" value="PROTEIN_KINASE_ST"/>
    <property type="match status" value="1"/>
</dbReference>
<dbReference type="SUPFAM" id="SSF56112">
    <property type="entry name" value="Protein kinase-like (PK-like)"/>
    <property type="match status" value="1"/>
</dbReference>
<dbReference type="PANTHER" id="PTHR43289">
    <property type="entry name" value="MITOGEN-ACTIVATED PROTEIN KINASE KINASE KINASE 20-RELATED"/>
    <property type="match status" value="1"/>
</dbReference>
<evidence type="ECO:0000256" key="4">
    <source>
        <dbReference type="ARBA" id="ARBA00022840"/>
    </source>
</evidence>
<dbReference type="EMBL" id="CP030032">
    <property type="protein sequence ID" value="AWV91312.1"/>
    <property type="molecule type" value="Genomic_DNA"/>
</dbReference>
<evidence type="ECO:0000313" key="6">
    <source>
        <dbReference type="EMBL" id="AWV91312.1"/>
    </source>
</evidence>
<keyword evidence="1" id="KW-0808">Transferase</keyword>
<dbReference type="InterPro" id="IPR008271">
    <property type="entry name" value="Ser/Thr_kinase_AS"/>
</dbReference>
<keyword evidence="4" id="KW-0067">ATP-binding</keyword>
<dbReference type="GO" id="GO:0004674">
    <property type="term" value="F:protein serine/threonine kinase activity"/>
    <property type="evidence" value="ECO:0007669"/>
    <property type="project" value="TreeGrafter"/>
</dbReference>
<dbReference type="OrthoDB" id="5478283at2"/>
<dbReference type="Gene3D" id="1.10.510.10">
    <property type="entry name" value="Transferase(Phosphotransferase) domain 1"/>
    <property type="match status" value="1"/>
</dbReference>
<proteinExistence type="predicted"/>
<evidence type="ECO:0000256" key="3">
    <source>
        <dbReference type="ARBA" id="ARBA00022777"/>
    </source>
</evidence>
<dbReference type="Gene3D" id="3.30.200.20">
    <property type="entry name" value="Phosphorylase Kinase, domain 1"/>
    <property type="match status" value="1"/>
</dbReference>
<gene>
    <name evidence="6" type="ORF">DN745_19080</name>
</gene>
<dbReference type="Proteomes" id="UP000249799">
    <property type="component" value="Chromosome"/>
</dbReference>
<keyword evidence="7" id="KW-1185">Reference proteome</keyword>
<accession>A0A2Z4FQW2</accession>
<evidence type="ECO:0000256" key="2">
    <source>
        <dbReference type="ARBA" id="ARBA00022741"/>
    </source>
</evidence>
<reference evidence="6 7" key="1">
    <citation type="submission" date="2018-06" db="EMBL/GenBank/DDBJ databases">
        <title>Lujinxingia sediminis gen. nov. sp. nov., a new facultative anaerobic member of the class Deltaproteobacteria, and proposal of Lujinxingaceae fam. nov.</title>
        <authorList>
            <person name="Guo L.-Y."/>
            <person name="Li C.-M."/>
            <person name="Wang S."/>
            <person name="Du Z.-J."/>
        </authorList>
    </citation>
    <scope>NUCLEOTIDE SEQUENCE [LARGE SCALE GENOMIC DNA]</scope>
    <source>
        <strain evidence="6 7">FA350</strain>
    </source>
</reference>
<keyword evidence="2" id="KW-0547">Nucleotide-binding</keyword>
<sequence>MGMGEEREMGGGGPQNLDVARAAGGHYCAECMAIAAWADATCGYCQTARPAAGWAALESAQDPWLGRIVGRRYRVTRRIATGMVARVYEAESLHIPRKFALKIVDFGANSGAPNPEVVRARLGREISAMSRLQNPHIVSIFEVLQLSEDCEALVMDYIRAPTLTELLAEVGALGWGRACQMARQIATAAHAAHEVGVVHRDLKPANIMVEAIAGGEDFIHLLDFGIVWLDDGLAITNGFVGTPLYASPEQACGGTVDPRSDVYSLGVILFEMLVGHPPFESPKIREVLRMHVRQPAPGLRESAPYRAFPPRLCQLVAKMLQKKRRERPQNLLAFIDEIDGILAAQREVHGIPRPPAVNSVAPTPRRPGFGSEDDGHAASTFVGHGVLERFASPLPRGHTKFVMPAILSEMKYNHPPLL</sequence>
<feature type="domain" description="Protein kinase" evidence="5">
    <location>
        <begin position="73"/>
        <end position="342"/>
    </location>
</feature>
<dbReference type="SMART" id="SM00220">
    <property type="entry name" value="S_TKc"/>
    <property type="match status" value="1"/>
</dbReference>
<dbReference type="AlphaFoldDB" id="A0A2Z4FQW2"/>
<dbReference type="Pfam" id="PF00069">
    <property type="entry name" value="Pkinase"/>
    <property type="match status" value="1"/>
</dbReference>
<evidence type="ECO:0000259" key="5">
    <source>
        <dbReference type="PROSITE" id="PS50011"/>
    </source>
</evidence>
<protein>
    <recommendedName>
        <fullName evidence="5">Protein kinase domain-containing protein</fullName>
    </recommendedName>
</protein>
<organism evidence="6 7">
    <name type="scientific">Bradymonas sediminis</name>
    <dbReference type="NCBI Taxonomy" id="1548548"/>
    <lineage>
        <taxon>Bacteria</taxon>
        <taxon>Deltaproteobacteria</taxon>
        <taxon>Bradymonadales</taxon>
        <taxon>Bradymonadaceae</taxon>
        <taxon>Bradymonas</taxon>
    </lineage>
</organism>
<keyword evidence="3" id="KW-0418">Kinase</keyword>
<dbReference type="InterPro" id="IPR000719">
    <property type="entry name" value="Prot_kinase_dom"/>
</dbReference>
<dbReference type="KEGG" id="bsed:DN745_19080"/>
<dbReference type="GO" id="GO:0005524">
    <property type="term" value="F:ATP binding"/>
    <property type="evidence" value="ECO:0007669"/>
    <property type="project" value="UniProtKB-KW"/>
</dbReference>
<dbReference type="PROSITE" id="PS50011">
    <property type="entry name" value="PROTEIN_KINASE_DOM"/>
    <property type="match status" value="1"/>
</dbReference>
<name>A0A2Z4FQW2_9DELT</name>
<dbReference type="PANTHER" id="PTHR43289:SF6">
    <property type="entry name" value="SERINE_THREONINE-PROTEIN KINASE NEKL-3"/>
    <property type="match status" value="1"/>
</dbReference>
<evidence type="ECO:0000313" key="7">
    <source>
        <dbReference type="Proteomes" id="UP000249799"/>
    </source>
</evidence>
<evidence type="ECO:0000256" key="1">
    <source>
        <dbReference type="ARBA" id="ARBA00022679"/>
    </source>
</evidence>